<proteinExistence type="predicted"/>
<feature type="chain" id="PRO_5043953857" evidence="1">
    <location>
        <begin position="21"/>
        <end position="131"/>
    </location>
</feature>
<feature type="signal peptide" evidence="1">
    <location>
        <begin position="1"/>
        <end position="20"/>
    </location>
</feature>
<keyword evidence="3" id="KW-1185">Reference proteome</keyword>
<gene>
    <name evidence="2" type="ORF">OLC1_LOCUS20191</name>
</gene>
<dbReference type="Proteomes" id="UP001161247">
    <property type="component" value="Chromosome 7"/>
</dbReference>
<name>A0AAV1DYZ0_OLDCO</name>
<evidence type="ECO:0000256" key="1">
    <source>
        <dbReference type="SAM" id="SignalP"/>
    </source>
</evidence>
<protein>
    <submittedName>
        <fullName evidence="2">OLC1v1013673C1</fullName>
    </submittedName>
</protein>
<accession>A0AAV1DYZ0</accession>
<keyword evidence="1" id="KW-0732">Signal</keyword>
<sequence>MARLFLSTRALRLWVDVLDGFLAVIVETGEMYRENDGGMKTKEFITIWTMMEYGIDSSWMKKYDIEPFDIPCKSVGWWNNEKLMFCSTNIDDSSSVYINEELTSLDIREAKSDIPKVMKRYGIVRGKVLKL</sequence>
<evidence type="ECO:0000313" key="2">
    <source>
        <dbReference type="EMBL" id="CAI9113130.1"/>
    </source>
</evidence>
<reference evidence="2" key="1">
    <citation type="submission" date="2023-03" db="EMBL/GenBank/DDBJ databases">
        <authorList>
            <person name="Julca I."/>
        </authorList>
    </citation>
    <scope>NUCLEOTIDE SEQUENCE</scope>
</reference>
<organism evidence="2 3">
    <name type="scientific">Oldenlandia corymbosa var. corymbosa</name>
    <dbReference type="NCBI Taxonomy" id="529605"/>
    <lineage>
        <taxon>Eukaryota</taxon>
        <taxon>Viridiplantae</taxon>
        <taxon>Streptophyta</taxon>
        <taxon>Embryophyta</taxon>
        <taxon>Tracheophyta</taxon>
        <taxon>Spermatophyta</taxon>
        <taxon>Magnoliopsida</taxon>
        <taxon>eudicotyledons</taxon>
        <taxon>Gunneridae</taxon>
        <taxon>Pentapetalae</taxon>
        <taxon>asterids</taxon>
        <taxon>lamiids</taxon>
        <taxon>Gentianales</taxon>
        <taxon>Rubiaceae</taxon>
        <taxon>Rubioideae</taxon>
        <taxon>Spermacoceae</taxon>
        <taxon>Hedyotis-Oldenlandia complex</taxon>
        <taxon>Oldenlandia</taxon>
    </lineage>
</organism>
<dbReference type="EMBL" id="OX459124">
    <property type="protein sequence ID" value="CAI9113130.1"/>
    <property type="molecule type" value="Genomic_DNA"/>
</dbReference>
<evidence type="ECO:0000313" key="3">
    <source>
        <dbReference type="Proteomes" id="UP001161247"/>
    </source>
</evidence>
<dbReference type="AlphaFoldDB" id="A0AAV1DYZ0"/>